<organism evidence="1 2">
    <name type="scientific">Kineothrix sedimenti</name>
    <dbReference type="NCBI Taxonomy" id="3123317"/>
    <lineage>
        <taxon>Bacteria</taxon>
        <taxon>Bacillati</taxon>
        <taxon>Bacillota</taxon>
        <taxon>Clostridia</taxon>
        <taxon>Lachnospirales</taxon>
        <taxon>Lachnospiraceae</taxon>
        <taxon>Kineothrix</taxon>
    </lineage>
</organism>
<proteinExistence type="predicted"/>
<evidence type="ECO:0000313" key="1">
    <source>
        <dbReference type="EMBL" id="XAH73132.1"/>
    </source>
</evidence>
<dbReference type="RefSeq" id="WP_342756739.1">
    <property type="nucleotide sequence ID" value="NZ_CP146256.1"/>
</dbReference>
<sequence>MLFKIIDGKPYLFSHEKLYRASVSASSVSIGDVVELSGDNPGLYTVAEILAKCSTLSSMEEKKPARQKKTE</sequence>
<accession>A0ABZ3ETW2</accession>
<reference evidence="1 2" key="1">
    <citation type="submission" date="2024-02" db="EMBL/GenBank/DDBJ databases">
        <title>Bacterial strain from lacustrine sediment.</title>
        <authorList>
            <person name="Petit C."/>
            <person name="Fadhlaoui K."/>
        </authorList>
    </citation>
    <scope>NUCLEOTIDE SEQUENCE [LARGE SCALE GENOMIC DNA]</scope>
    <source>
        <strain evidence="1 2">IPX-CK</strain>
    </source>
</reference>
<keyword evidence="2" id="KW-1185">Reference proteome</keyword>
<dbReference type="EMBL" id="CP146256">
    <property type="protein sequence ID" value="XAH73132.1"/>
    <property type="molecule type" value="Genomic_DNA"/>
</dbReference>
<evidence type="ECO:0000313" key="2">
    <source>
        <dbReference type="Proteomes" id="UP001451571"/>
    </source>
</evidence>
<name>A0ABZ3ETW2_9FIRM</name>
<protein>
    <submittedName>
        <fullName evidence="1">Uncharacterized protein</fullName>
    </submittedName>
</protein>
<dbReference type="Proteomes" id="UP001451571">
    <property type="component" value="Chromosome"/>
</dbReference>
<gene>
    <name evidence="1" type="ORF">V6984_16710</name>
</gene>